<evidence type="ECO:0008006" key="4">
    <source>
        <dbReference type="Google" id="ProtNLM"/>
    </source>
</evidence>
<proteinExistence type="predicted"/>
<dbReference type="RefSeq" id="WP_188752142.1">
    <property type="nucleotide sequence ID" value="NZ_BMIK01000011.1"/>
</dbReference>
<gene>
    <name evidence="2" type="ORF">GCM10011386_30020</name>
</gene>
<keyword evidence="3" id="KW-1185">Reference proteome</keyword>
<dbReference type="EMBL" id="BMIK01000011">
    <property type="protein sequence ID" value="GGC35886.1"/>
    <property type="molecule type" value="Genomic_DNA"/>
</dbReference>
<feature type="region of interest" description="Disordered" evidence="1">
    <location>
        <begin position="1"/>
        <end position="23"/>
    </location>
</feature>
<dbReference type="Proteomes" id="UP000597338">
    <property type="component" value="Unassembled WGS sequence"/>
</dbReference>
<reference evidence="3" key="1">
    <citation type="journal article" date="2019" name="Int. J. Syst. Evol. Microbiol.">
        <title>The Global Catalogue of Microorganisms (GCM) 10K type strain sequencing project: providing services to taxonomists for standard genome sequencing and annotation.</title>
        <authorList>
            <consortium name="The Broad Institute Genomics Platform"/>
            <consortium name="The Broad Institute Genome Sequencing Center for Infectious Disease"/>
            <person name="Wu L."/>
            <person name="Ma J."/>
        </authorList>
    </citation>
    <scope>NUCLEOTIDE SEQUENCE [LARGE SCALE GENOMIC DNA]</scope>
    <source>
        <strain evidence="3">CGMCC 1.15342</strain>
    </source>
</reference>
<sequence>MEKHHQKYSRNYLKAAHRKSSSHKEELLRGGLCGCFYCKQLFSPEEITEWIEEPSGGQTAICPKCGIDSVLGEELPIKDKSFLDEMNILWFG</sequence>
<name>A0ABQ1MBK4_9SPHI</name>
<protein>
    <recommendedName>
        <fullName evidence="4">Cytoplasmic protein</fullName>
    </recommendedName>
</protein>
<accession>A0ABQ1MBK4</accession>
<evidence type="ECO:0000313" key="3">
    <source>
        <dbReference type="Proteomes" id="UP000597338"/>
    </source>
</evidence>
<evidence type="ECO:0000313" key="2">
    <source>
        <dbReference type="EMBL" id="GGC35886.1"/>
    </source>
</evidence>
<organism evidence="2 3">
    <name type="scientific">Parapedobacter defluvii</name>
    <dbReference type="NCBI Taxonomy" id="2045106"/>
    <lineage>
        <taxon>Bacteria</taxon>
        <taxon>Pseudomonadati</taxon>
        <taxon>Bacteroidota</taxon>
        <taxon>Sphingobacteriia</taxon>
        <taxon>Sphingobacteriales</taxon>
        <taxon>Sphingobacteriaceae</taxon>
        <taxon>Parapedobacter</taxon>
    </lineage>
</organism>
<comment type="caution">
    <text evidence="2">The sequence shown here is derived from an EMBL/GenBank/DDBJ whole genome shotgun (WGS) entry which is preliminary data.</text>
</comment>
<evidence type="ECO:0000256" key="1">
    <source>
        <dbReference type="SAM" id="MobiDB-lite"/>
    </source>
</evidence>